<dbReference type="InterPro" id="IPR029066">
    <property type="entry name" value="PLP-binding_barrel"/>
</dbReference>
<name>A0A087U929_STEMI</name>
<feature type="domain" description="Alanine racemase N-terminal" evidence="3">
    <location>
        <begin position="29"/>
        <end position="166"/>
    </location>
</feature>
<dbReference type="OMA" id="DWFHTVD"/>
<dbReference type="AlphaFoldDB" id="A0A087U929"/>
<accession>A0A087U929</accession>
<protein>
    <submittedName>
        <fullName evidence="4">Proline synthase co-transcribed bacterial-like protein</fullName>
    </submittedName>
</protein>
<reference evidence="4 5" key="1">
    <citation type="submission" date="2013-11" db="EMBL/GenBank/DDBJ databases">
        <title>Genome sequencing of Stegodyphus mimosarum.</title>
        <authorList>
            <person name="Bechsgaard J."/>
        </authorList>
    </citation>
    <scope>NUCLEOTIDE SEQUENCE [LARGE SCALE GENOMIC DNA]</scope>
</reference>
<dbReference type="Proteomes" id="UP000054359">
    <property type="component" value="Unassembled WGS sequence"/>
</dbReference>
<dbReference type="GO" id="GO:0030170">
    <property type="term" value="F:pyridoxal phosphate binding"/>
    <property type="evidence" value="ECO:0007669"/>
    <property type="project" value="InterPro"/>
</dbReference>
<feature type="non-terminal residue" evidence="4">
    <location>
        <position position="171"/>
    </location>
</feature>
<dbReference type="InterPro" id="IPR011078">
    <property type="entry name" value="PyrdxlP_homeostasis"/>
</dbReference>
<dbReference type="InterPro" id="IPR001608">
    <property type="entry name" value="Ala_racemase_N"/>
</dbReference>
<gene>
    <name evidence="4" type="ORF">X975_10355</name>
</gene>
<evidence type="ECO:0000259" key="3">
    <source>
        <dbReference type="Pfam" id="PF01168"/>
    </source>
</evidence>
<sequence length="171" mass="18965">MCPDIKWHFIGHLQSNKVNKLLGVPNLYMLQTVDSKKLADAVDKAWAKKQEVDPLKIMIQVNTSGEESKSGISPDELYELTQHVIGNCHNLSLVGFMTIGYAQYDLTLAPNPEFLALANYKEIACQKFNLDADTFGLSMGMSHDFEHAIENGSTCIRIGSSIFGSRNVKAQ</sequence>
<proteinExistence type="inferred from homology"/>
<dbReference type="SUPFAM" id="SSF51419">
    <property type="entry name" value="PLP-binding barrel"/>
    <property type="match status" value="1"/>
</dbReference>
<evidence type="ECO:0000256" key="2">
    <source>
        <dbReference type="RuleBase" id="RU004514"/>
    </source>
</evidence>
<dbReference type="Pfam" id="PF01168">
    <property type="entry name" value="Ala_racemase_N"/>
    <property type="match status" value="1"/>
</dbReference>
<dbReference type="OrthoDB" id="10264196at2759"/>
<dbReference type="EMBL" id="KK118799">
    <property type="protein sequence ID" value="KFM73868.1"/>
    <property type="molecule type" value="Genomic_DNA"/>
</dbReference>
<dbReference type="PROSITE" id="PS01211">
    <property type="entry name" value="UPF0001"/>
    <property type="match status" value="1"/>
</dbReference>
<evidence type="ECO:0000313" key="4">
    <source>
        <dbReference type="EMBL" id="KFM73868.1"/>
    </source>
</evidence>
<dbReference type="PANTHER" id="PTHR10146">
    <property type="entry name" value="PROLINE SYNTHETASE CO-TRANSCRIBED BACTERIAL HOMOLOG PROTEIN"/>
    <property type="match status" value="1"/>
</dbReference>
<keyword evidence="5" id="KW-1185">Reference proteome</keyword>
<keyword evidence="1" id="KW-0663">Pyridoxal phosphate</keyword>
<comment type="similarity">
    <text evidence="2">Belongs to the pyridoxal phosphate-binding protein YggS/PROSC family.</text>
</comment>
<dbReference type="STRING" id="407821.A0A087U929"/>
<organism evidence="4 5">
    <name type="scientific">Stegodyphus mimosarum</name>
    <name type="common">African social velvet spider</name>
    <dbReference type="NCBI Taxonomy" id="407821"/>
    <lineage>
        <taxon>Eukaryota</taxon>
        <taxon>Metazoa</taxon>
        <taxon>Ecdysozoa</taxon>
        <taxon>Arthropoda</taxon>
        <taxon>Chelicerata</taxon>
        <taxon>Arachnida</taxon>
        <taxon>Araneae</taxon>
        <taxon>Araneomorphae</taxon>
        <taxon>Entelegynae</taxon>
        <taxon>Eresoidea</taxon>
        <taxon>Eresidae</taxon>
        <taxon>Stegodyphus</taxon>
    </lineage>
</organism>
<dbReference type="PANTHER" id="PTHR10146:SF14">
    <property type="entry name" value="PYRIDOXAL PHOSPHATE HOMEOSTASIS PROTEIN"/>
    <property type="match status" value="1"/>
</dbReference>
<evidence type="ECO:0000256" key="1">
    <source>
        <dbReference type="ARBA" id="ARBA00022898"/>
    </source>
</evidence>
<dbReference type="Gene3D" id="3.20.20.10">
    <property type="entry name" value="Alanine racemase"/>
    <property type="match status" value="1"/>
</dbReference>
<dbReference type="NCBIfam" id="TIGR00044">
    <property type="entry name" value="YggS family pyridoxal phosphate-dependent enzyme"/>
    <property type="match status" value="1"/>
</dbReference>
<evidence type="ECO:0000313" key="5">
    <source>
        <dbReference type="Proteomes" id="UP000054359"/>
    </source>
</evidence>